<dbReference type="AlphaFoldDB" id="A0A2M9BGM7"/>
<evidence type="ECO:0000313" key="4">
    <source>
        <dbReference type="Proteomes" id="UP000230842"/>
    </source>
</evidence>
<comment type="caution">
    <text evidence="3">The sequence shown here is derived from an EMBL/GenBank/DDBJ whole genome shotgun (WGS) entry which is preliminary data.</text>
</comment>
<gene>
    <name evidence="3" type="ORF">CLV56_1329</name>
</gene>
<dbReference type="Proteomes" id="UP000230842">
    <property type="component" value="Unassembled WGS sequence"/>
</dbReference>
<accession>A0A2M9BGM7</accession>
<evidence type="ECO:0008006" key="5">
    <source>
        <dbReference type="Google" id="ProtNLM"/>
    </source>
</evidence>
<evidence type="ECO:0000313" key="3">
    <source>
        <dbReference type="EMBL" id="PJJ57108.1"/>
    </source>
</evidence>
<evidence type="ECO:0000256" key="2">
    <source>
        <dbReference type="SAM" id="SignalP"/>
    </source>
</evidence>
<sequence length="206" mass="21428">MLTRPRRVAAALAVASIAVVASGCGTGFNAQTNAVYQAGVGTNNRSADVDLLNVLFVQNDDGSATLSAGLVNQTRDRDTLLSVEAVTLAGTPVDVTMDKTVPVAPLRLTTLGTKTQVLIDGDLSAGQFLDLTFTFENAGTVEVQAPIVLRVPLYDSVAEPPAPAEDAEATAEEEAAAVEEEAAAEQEAEAAEDDAPTEEEDTPQER</sequence>
<feature type="chain" id="PRO_5039025903" description="Copper(I)-binding protein" evidence="2">
    <location>
        <begin position="22"/>
        <end position="206"/>
    </location>
</feature>
<protein>
    <recommendedName>
        <fullName evidence="5">Copper(I)-binding protein</fullName>
    </recommendedName>
</protein>
<dbReference type="PROSITE" id="PS51257">
    <property type="entry name" value="PROKAR_LIPOPROTEIN"/>
    <property type="match status" value="1"/>
</dbReference>
<dbReference type="OrthoDB" id="3787120at2"/>
<name>A0A2M9BGM7_9ACTN</name>
<organism evidence="3 4">
    <name type="scientific">Mumia flava</name>
    <dbReference type="NCBI Taxonomy" id="1348852"/>
    <lineage>
        <taxon>Bacteria</taxon>
        <taxon>Bacillati</taxon>
        <taxon>Actinomycetota</taxon>
        <taxon>Actinomycetes</taxon>
        <taxon>Propionibacteriales</taxon>
        <taxon>Nocardioidaceae</taxon>
        <taxon>Mumia</taxon>
    </lineage>
</organism>
<feature type="compositionally biased region" description="Acidic residues" evidence="1">
    <location>
        <begin position="165"/>
        <end position="206"/>
    </location>
</feature>
<keyword evidence="2" id="KW-0732">Signal</keyword>
<feature type="signal peptide" evidence="2">
    <location>
        <begin position="1"/>
        <end position="21"/>
    </location>
</feature>
<dbReference type="EMBL" id="PGEZ01000001">
    <property type="protein sequence ID" value="PJJ57108.1"/>
    <property type="molecule type" value="Genomic_DNA"/>
</dbReference>
<feature type="region of interest" description="Disordered" evidence="1">
    <location>
        <begin position="158"/>
        <end position="206"/>
    </location>
</feature>
<proteinExistence type="predicted"/>
<dbReference type="RefSeq" id="WP_100414570.1">
    <property type="nucleotide sequence ID" value="NZ_PGEZ01000001.1"/>
</dbReference>
<evidence type="ECO:0000256" key="1">
    <source>
        <dbReference type="SAM" id="MobiDB-lite"/>
    </source>
</evidence>
<keyword evidence="4" id="KW-1185">Reference proteome</keyword>
<reference evidence="3 4" key="1">
    <citation type="submission" date="2017-11" db="EMBL/GenBank/DDBJ databases">
        <title>Genomic Encyclopedia of Archaeal and Bacterial Type Strains, Phase II (KMG-II): From Individual Species to Whole Genera.</title>
        <authorList>
            <person name="Goeker M."/>
        </authorList>
    </citation>
    <scope>NUCLEOTIDE SEQUENCE [LARGE SCALE GENOMIC DNA]</scope>
    <source>
        <strain evidence="3 4">DSM 27763</strain>
    </source>
</reference>